<name>E6SJW9_THEM7</name>
<protein>
    <submittedName>
        <fullName evidence="5">ABC transporter related protein</fullName>
    </submittedName>
</protein>
<evidence type="ECO:0000256" key="2">
    <source>
        <dbReference type="ARBA" id="ARBA00022840"/>
    </source>
</evidence>
<evidence type="ECO:0000313" key="5">
    <source>
        <dbReference type="EMBL" id="ADU52202.1"/>
    </source>
</evidence>
<sequence>MASVVGDPRPAVDAGIRSGTVPSPAGSTAPGAGGFGADAGGPAGRGQPLLAVRNLVKRFGDQVAVDGVAFEVYPGETFGLLGPNGAGKSTTLAMVAGLLRPDAGEVEVGGFPLATRRREAQRLLGVVPQDVALYPELTAAQNMGYFAALRGLRGAEARRQIEAALDLVGLASHAGQRVERFSGGMKRRLNIAIGLLGRPRLLLLDEPTVGIDPQSRRHILETIRRLAAGGIAVLYTSHYMEEVEFLCRRVAIMDHGRIIAQGPLDQVRALAGDAAVLRLPWDRVLRDDDPEELARELGVPVEVTGGEVRFVLPRGPQQATAVLGELVRRGVPVRGMRLETPNLETVFLALTGRALRD</sequence>
<dbReference type="InterPro" id="IPR017871">
    <property type="entry name" value="ABC_transporter-like_CS"/>
</dbReference>
<dbReference type="CDD" id="cd03263">
    <property type="entry name" value="ABC_subfamily_A"/>
    <property type="match status" value="1"/>
</dbReference>
<keyword evidence="2" id="KW-0067">ATP-binding</keyword>
<dbReference type="STRING" id="644966.Tmar_2121"/>
<keyword evidence="6" id="KW-1185">Reference proteome</keyword>
<dbReference type="KEGG" id="tmr:Tmar_2121"/>
<evidence type="ECO:0000256" key="1">
    <source>
        <dbReference type="ARBA" id="ARBA00022741"/>
    </source>
</evidence>
<accession>E6SJW9</accession>
<gene>
    <name evidence="5" type="ordered locus">Tmar_2121</name>
</gene>
<dbReference type="PROSITE" id="PS00211">
    <property type="entry name" value="ABC_TRANSPORTER_1"/>
    <property type="match status" value="1"/>
</dbReference>
<dbReference type="Gene3D" id="3.40.50.300">
    <property type="entry name" value="P-loop containing nucleotide triphosphate hydrolases"/>
    <property type="match status" value="1"/>
</dbReference>
<organism evidence="5 6">
    <name type="scientific">Thermaerobacter marianensis (strain ATCC 700841 / DSM 12885 / JCM 10246 / 7p75a)</name>
    <dbReference type="NCBI Taxonomy" id="644966"/>
    <lineage>
        <taxon>Bacteria</taxon>
        <taxon>Bacillati</taxon>
        <taxon>Bacillota</taxon>
        <taxon>Clostridia</taxon>
        <taxon>Eubacteriales</taxon>
        <taxon>Clostridiales Family XVII. Incertae Sedis</taxon>
        <taxon>Thermaerobacter</taxon>
    </lineage>
</organism>
<dbReference type="SUPFAM" id="SSF52540">
    <property type="entry name" value="P-loop containing nucleoside triphosphate hydrolases"/>
    <property type="match status" value="1"/>
</dbReference>
<dbReference type="GO" id="GO:0005524">
    <property type="term" value="F:ATP binding"/>
    <property type="evidence" value="ECO:0007669"/>
    <property type="project" value="UniProtKB-KW"/>
</dbReference>
<reference evidence="5 6" key="1">
    <citation type="journal article" date="2010" name="Stand. Genomic Sci.">
        <title>Complete genome sequence of Thermaerobacter marianensis type strain (7p75a).</title>
        <authorList>
            <person name="Han C."/>
            <person name="Gu W."/>
            <person name="Zhang X."/>
            <person name="Lapidus A."/>
            <person name="Nolan M."/>
            <person name="Copeland A."/>
            <person name="Lucas S."/>
            <person name="Del Rio T.G."/>
            <person name="Tice H."/>
            <person name="Cheng J.F."/>
            <person name="Tapia R."/>
            <person name="Goodwin L."/>
            <person name="Pitluck S."/>
            <person name="Pagani I."/>
            <person name="Ivanova N."/>
            <person name="Mavromatis K."/>
            <person name="Mikhailova N."/>
            <person name="Pati A."/>
            <person name="Chen A."/>
            <person name="Palaniappan K."/>
            <person name="Land M."/>
            <person name="Hauser L."/>
            <person name="Chang Y.J."/>
            <person name="Jeffries C.D."/>
            <person name="Schneider S."/>
            <person name="Rohde M."/>
            <person name="Goker M."/>
            <person name="Pukall R."/>
            <person name="Woyke T."/>
            <person name="Bristow J."/>
            <person name="Eisen J.A."/>
            <person name="Markowitz V."/>
            <person name="Hugenholtz P."/>
            <person name="Kyrpides N.C."/>
            <person name="Klenk H.P."/>
            <person name="Detter J.C."/>
        </authorList>
    </citation>
    <scope>NUCLEOTIDE SEQUENCE [LARGE SCALE GENOMIC DNA]</scope>
    <source>
        <strain evidence="6">ATCC 700841 / DSM 12885 / JCM 10246 / 7p75a</strain>
    </source>
</reference>
<dbReference type="InterPro" id="IPR003439">
    <property type="entry name" value="ABC_transporter-like_ATP-bd"/>
</dbReference>
<dbReference type="Pfam" id="PF00005">
    <property type="entry name" value="ABC_tran"/>
    <property type="match status" value="1"/>
</dbReference>
<evidence type="ECO:0000313" key="6">
    <source>
        <dbReference type="Proteomes" id="UP000008915"/>
    </source>
</evidence>
<dbReference type="HOGENOM" id="CLU_000604_1_2_9"/>
<evidence type="ECO:0000259" key="4">
    <source>
        <dbReference type="PROSITE" id="PS50893"/>
    </source>
</evidence>
<dbReference type="OrthoDB" id="9804819at2"/>
<feature type="region of interest" description="Disordered" evidence="3">
    <location>
        <begin position="1"/>
        <end position="40"/>
    </location>
</feature>
<dbReference type="InterPro" id="IPR027417">
    <property type="entry name" value="P-loop_NTPase"/>
</dbReference>
<feature type="compositionally biased region" description="Gly residues" evidence="3">
    <location>
        <begin position="31"/>
        <end position="40"/>
    </location>
</feature>
<feature type="domain" description="ABC transporter" evidence="4">
    <location>
        <begin position="50"/>
        <end position="280"/>
    </location>
</feature>
<dbReference type="PANTHER" id="PTHR43582">
    <property type="entry name" value="LINEARMYCIN RESISTANCE ATP-BINDING PROTEIN LNRL"/>
    <property type="match status" value="1"/>
</dbReference>
<dbReference type="EMBL" id="CP002344">
    <property type="protein sequence ID" value="ADU52202.1"/>
    <property type="molecule type" value="Genomic_DNA"/>
</dbReference>
<reference evidence="6" key="2">
    <citation type="journal article" date="2010" name="Stand. Genomic Sci.">
        <title>Complete genome sequence of Thermaerobacter marianensis type strain (7p75aT).</title>
        <authorList>
            <person name="Han C."/>
            <person name="Gu W."/>
            <person name="Zhang X."/>
            <person name="Lapidus A."/>
            <person name="Nolan M."/>
            <person name="Copeland A."/>
            <person name="Lucas S."/>
            <person name="Glavina Del Rio T."/>
            <person name="Tice H."/>
            <person name="Cheng J."/>
            <person name="Tapia R."/>
            <person name="Goodwin L."/>
            <person name="Pitluck S."/>
            <person name="Pagani I."/>
            <person name="Ivanova N."/>
            <person name="Mavromatis K."/>
            <person name="Mikhailova N."/>
            <person name="Pati A."/>
            <person name="Chen A."/>
            <person name="Palaniappan K."/>
            <person name="Land M."/>
            <person name="Hauser L."/>
            <person name="Chang Y."/>
            <person name="Jeffries C."/>
            <person name="Schneider S."/>
            <person name="Rohde M."/>
            <person name="Goker M."/>
            <person name="Pukall R."/>
            <person name="Woyke T."/>
            <person name="Bristow J."/>
            <person name="Eisen J."/>
            <person name="Markowitz V."/>
            <person name="Hugenholtz P."/>
            <person name="Kyrpides N."/>
            <person name="Klenk H."/>
            <person name="Detter J."/>
        </authorList>
    </citation>
    <scope>NUCLEOTIDE SEQUENCE [LARGE SCALE GENOMIC DNA]</scope>
    <source>
        <strain evidence="6">ATCC 700841 / DSM 12885 / JCM 10246 / 7p75a</strain>
    </source>
</reference>
<proteinExistence type="predicted"/>
<evidence type="ECO:0000256" key="3">
    <source>
        <dbReference type="SAM" id="MobiDB-lite"/>
    </source>
</evidence>
<keyword evidence="1" id="KW-0547">Nucleotide-binding</keyword>
<dbReference type="InterPro" id="IPR003593">
    <property type="entry name" value="AAA+_ATPase"/>
</dbReference>
<dbReference type="Proteomes" id="UP000008915">
    <property type="component" value="Chromosome"/>
</dbReference>
<dbReference type="PANTHER" id="PTHR43582:SF2">
    <property type="entry name" value="LINEARMYCIN RESISTANCE ATP-BINDING PROTEIN LNRL"/>
    <property type="match status" value="1"/>
</dbReference>
<dbReference type="eggNOG" id="COG1131">
    <property type="taxonomic scope" value="Bacteria"/>
</dbReference>
<dbReference type="PROSITE" id="PS50893">
    <property type="entry name" value="ABC_TRANSPORTER_2"/>
    <property type="match status" value="1"/>
</dbReference>
<dbReference type="AlphaFoldDB" id="E6SJW9"/>
<dbReference type="RefSeq" id="WP_013496502.1">
    <property type="nucleotide sequence ID" value="NC_014831.1"/>
</dbReference>
<dbReference type="SMART" id="SM00382">
    <property type="entry name" value="AAA"/>
    <property type="match status" value="1"/>
</dbReference>
<dbReference type="GO" id="GO:0016887">
    <property type="term" value="F:ATP hydrolysis activity"/>
    <property type="evidence" value="ECO:0007669"/>
    <property type="project" value="InterPro"/>
</dbReference>